<dbReference type="Gene3D" id="3.90.1580.10">
    <property type="entry name" value="paralog of FGE (formylglycine-generating enzyme)"/>
    <property type="match status" value="1"/>
</dbReference>
<dbReference type="GO" id="GO:0004197">
    <property type="term" value="F:cysteine-type endopeptidase activity"/>
    <property type="evidence" value="ECO:0007669"/>
    <property type="project" value="InterPro"/>
</dbReference>
<evidence type="ECO:0000313" key="3">
    <source>
        <dbReference type="EMBL" id="MBC8178335.1"/>
    </source>
</evidence>
<dbReference type="InterPro" id="IPR001309">
    <property type="entry name" value="Pept_C14_p20"/>
</dbReference>
<evidence type="ECO:0000313" key="4">
    <source>
        <dbReference type="Proteomes" id="UP000650524"/>
    </source>
</evidence>
<evidence type="ECO:0000259" key="2">
    <source>
        <dbReference type="PROSITE" id="PS50208"/>
    </source>
</evidence>
<proteinExistence type="predicted"/>
<dbReference type="InterPro" id="IPR051043">
    <property type="entry name" value="Sulfatase_Mod_Factor_Kinase"/>
</dbReference>
<dbReference type="Proteomes" id="UP000650524">
    <property type="component" value="Unassembled WGS sequence"/>
</dbReference>
<dbReference type="PANTHER" id="PTHR23150">
    <property type="entry name" value="SULFATASE MODIFYING FACTOR 1, 2"/>
    <property type="match status" value="1"/>
</dbReference>
<dbReference type="PROSITE" id="PS50208">
    <property type="entry name" value="CASPASE_P20"/>
    <property type="match status" value="1"/>
</dbReference>
<dbReference type="InterPro" id="IPR042095">
    <property type="entry name" value="SUMF_sf"/>
</dbReference>
<dbReference type="InterPro" id="IPR016187">
    <property type="entry name" value="CTDL_fold"/>
</dbReference>
<dbReference type="InterPro" id="IPR005532">
    <property type="entry name" value="SUMF_dom"/>
</dbReference>
<feature type="region of interest" description="Disordered" evidence="1">
    <location>
        <begin position="678"/>
        <end position="699"/>
    </location>
</feature>
<accession>A0A8J6N1B4</accession>
<dbReference type="Pfam" id="PF00656">
    <property type="entry name" value="Peptidase_C14"/>
    <property type="match status" value="1"/>
</dbReference>
<dbReference type="PROSITE" id="PS00018">
    <property type="entry name" value="EF_HAND_1"/>
    <property type="match status" value="1"/>
</dbReference>
<dbReference type="InterPro" id="IPR018247">
    <property type="entry name" value="EF_Hand_1_Ca_BS"/>
</dbReference>
<sequence>MKKFAIVILSAFFVSIFFAVHLPAKERAIKVKLRESDRPNAPVVAEVDLYSRSHALVIGIDGYTDKAWPRLSGAVHDAELVADVLREKGFEVSFRTNLNSRELKQAFEEFFIFKGEDPQARLFVWFAGHGHTLDGEGFLIPADAPGPDAGAKFKFKALSMRRFGEYVRLAKSKHALAVFDSCFSGTIFDTQRTTPPPAVTRATTLPVRQFLSSGDSNQKVSDDGRFRKLFIRAIKGEERADANNDGYLTGSELGLFLTDRLTNLTESRQTPRYGKLRDEDWDRGDFVFHLASSSGVTIEEASPSPVKALIKVTSNVDRSTVLVDGVSKGTTPVTLEGLKPGRYRIKVMREGYEAYEERVYLRQGKSLTVKAILEKLSGTIEVTGNPAGAKVYLDRYYTGVIPLDPTQVQPGSHTVKVVGEGFHEVERTVNVEAGKAVRLKVDLKPVGMPKIFTNSLGMKFVKIPSGSFMMGSGISVSVAIRQFGFADETEMYKKEHPQHRVTISKPFYMQTTEMTQGQWERVMGSNPSYFKNCGDNCPVESVSSNDVQAFIRKLNQMEGTDKYRLPSEAEWEYACRAGTKTIFSWGNEPDCSKTNYGAVTALDCDGVNPGRTMKAGSFPPNPWGLYDMHGNVGEWCEDWFGDYPSGSVTDPTGPSSGSYRVSRGGSFGSSISLCRSAFRDRSRPGSSSPFAGFRLAKNP</sequence>
<dbReference type="GO" id="GO:0006508">
    <property type="term" value="P:proteolysis"/>
    <property type="evidence" value="ECO:0007669"/>
    <property type="project" value="InterPro"/>
</dbReference>
<dbReference type="InterPro" id="IPR013229">
    <property type="entry name" value="PEGA"/>
</dbReference>
<dbReference type="SUPFAM" id="SSF52129">
    <property type="entry name" value="Caspase-like"/>
    <property type="match status" value="1"/>
</dbReference>
<gene>
    <name evidence="3" type="ORF">H8E19_13095</name>
</gene>
<evidence type="ECO:0000256" key="1">
    <source>
        <dbReference type="SAM" id="MobiDB-lite"/>
    </source>
</evidence>
<protein>
    <submittedName>
        <fullName evidence="3">SUMF1/EgtB/PvdO family nonheme iron enzyme</fullName>
    </submittedName>
</protein>
<dbReference type="InterPro" id="IPR011600">
    <property type="entry name" value="Pept_C14_caspase"/>
</dbReference>
<dbReference type="GO" id="GO:0120147">
    <property type="term" value="F:formylglycine-generating oxidase activity"/>
    <property type="evidence" value="ECO:0007669"/>
    <property type="project" value="TreeGrafter"/>
</dbReference>
<dbReference type="Gene3D" id="3.40.50.1460">
    <property type="match status" value="1"/>
</dbReference>
<dbReference type="InterPro" id="IPR029030">
    <property type="entry name" value="Caspase-like_dom_sf"/>
</dbReference>
<dbReference type="AlphaFoldDB" id="A0A8J6N1B4"/>
<reference evidence="3 4" key="1">
    <citation type="submission" date="2020-08" db="EMBL/GenBank/DDBJ databases">
        <title>Bridging the membrane lipid divide: bacteria of the FCB group superphylum have the potential to synthesize archaeal ether lipids.</title>
        <authorList>
            <person name="Villanueva L."/>
            <person name="Von Meijenfeldt F.A.B."/>
            <person name="Westbye A.B."/>
            <person name="Yadav S."/>
            <person name="Hopmans E.C."/>
            <person name="Dutilh B.E."/>
            <person name="Sinninghe Damste J.S."/>
        </authorList>
    </citation>
    <scope>NUCLEOTIDE SEQUENCE [LARGE SCALE GENOMIC DNA]</scope>
    <source>
        <strain evidence="3">NIOZ-UU27</strain>
    </source>
</reference>
<organism evidence="3 4">
    <name type="scientific">Candidatus Desulfacyla euxinica</name>
    <dbReference type="NCBI Taxonomy" id="2841693"/>
    <lineage>
        <taxon>Bacteria</taxon>
        <taxon>Deltaproteobacteria</taxon>
        <taxon>Candidatus Desulfacyla</taxon>
    </lineage>
</organism>
<comment type="caution">
    <text evidence="3">The sequence shown here is derived from an EMBL/GenBank/DDBJ whole genome shotgun (WGS) entry which is preliminary data.</text>
</comment>
<dbReference type="Pfam" id="PF03781">
    <property type="entry name" value="FGE-sulfatase"/>
    <property type="match status" value="1"/>
</dbReference>
<name>A0A8J6N1B4_9DELT</name>
<feature type="domain" description="Caspase family p20" evidence="2">
    <location>
        <begin position="51"/>
        <end position="182"/>
    </location>
</feature>
<dbReference type="Pfam" id="PF08308">
    <property type="entry name" value="PEGA"/>
    <property type="match status" value="2"/>
</dbReference>
<dbReference type="PANTHER" id="PTHR23150:SF19">
    <property type="entry name" value="FORMYLGLYCINE-GENERATING ENZYME"/>
    <property type="match status" value="1"/>
</dbReference>
<dbReference type="SUPFAM" id="SSF56436">
    <property type="entry name" value="C-type lectin-like"/>
    <property type="match status" value="1"/>
</dbReference>
<dbReference type="EMBL" id="JACNJD010000274">
    <property type="protein sequence ID" value="MBC8178335.1"/>
    <property type="molecule type" value="Genomic_DNA"/>
</dbReference>